<feature type="signal peptide" evidence="1">
    <location>
        <begin position="1"/>
        <end position="19"/>
    </location>
</feature>
<dbReference type="InterPro" id="IPR038606">
    <property type="entry name" value="To_sf"/>
</dbReference>
<organism evidence="2 3">
    <name type="scientific">Nicrophorus vespilloides</name>
    <name type="common">Boreal carrion beetle</name>
    <dbReference type="NCBI Taxonomy" id="110193"/>
    <lineage>
        <taxon>Eukaryota</taxon>
        <taxon>Metazoa</taxon>
        <taxon>Ecdysozoa</taxon>
        <taxon>Arthropoda</taxon>
        <taxon>Hexapoda</taxon>
        <taxon>Insecta</taxon>
        <taxon>Pterygota</taxon>
        <taxon>Neoptera</taxon>
        <taxon>Endopterygota</taxon>
        <taxon>Coleoptera</taxon>
        <taxon>Polyphaga</taxon>
        <taxon>Staphyliniformia</taxon>
        <taxon>Silphidae</taxon>
        <taxon>Nicrophorinae</taxon>
        <taxon>Nicrophorus</taxon>
    </lineage>
</organism>
<evidence type="ECO:0000256" key="1">
    <source>
        <dbReference type="SAM" id="SignalP"/>
    </source>
</evidence>
<protein>
    <submittedName>
        <fullName evidence="3">Uncharacterized protein LOC108563647</fullName>
    </submittedName>
</protein>
<evidence type="ECO:0000313" key="2">
    <source>
        <dbReference type="Proteomes" id="UP000695000"/>
    </source>
</evidence>
<dbReference type="RefSeq" id="XP_017777876.1">
    <property type="nucleotide sequence ID" value="XM_017922387.1"/>
</dbReference>
<dbReference type="Pfam" id="PF06585">
    <property type="entry name" value="JHBP"/>
    <property type="match status" value="1"/>
</dbReference>
<proteinExistence type="predicted"/>
<evidence type="ECO:0000313" key="3">
    <source>
        <dbReference type="RefSeq" id="XP_017777876.1"/>
    </source>
</evidence>
<dbReference type="GeneID" id="108563647"/>
<reference evidence="3" key="1">
    <citation type="submission" date="2025-08" db="UniProtKB">
        <authorList>
            <consortium name="RefSeq"/>
        </authorList>
    </citation>
    <scope>IDENTIFICATION</scope>
    <source>
        <tissue evidence="3">Whole Larva</tissue>
    </source>
</reference>
<dbReference type="InterPro" id="IPR010562">
    <property type="entry name" value="Haemolymph_juvenile_hormone-bd"/>
</dbReference>
<accession>A0ABM1MTH6</accession>
<dbReference type="Gene3D" id="3.15.10.30">
    <property type="entry name" value="Haemolymph juvenile hormone binding protein"/>
    <property type="match status" value="1"/>
</dbReference>
<sequence>MKLLAFALCCSVLSQQAISQESVDINDQIAVISNCLRKILQNGLPDFGIPILDPLNSSQISVDLASFGIDIVSGTLVLKNLILQGLADFDLEDVDISINGNALTLKFNLIEPSISFNSDYNFNALIYVLPIIGNGKLSVILSDLVASVDITANLQIGNIQVENFQISPTIGNLNVS</sequence>
<dbReference type="PANTHER" id="PTHR11008:SF29">
    <property type="entry name" value="IP17226P"/>
    <property type="match status" value="1"/>
</dbReference>
<dbReference type="PANTHER" id="PTHR11008">
    <property type="entry name" value="PROTEIN TAKEOUT-LIKE PROTEIN"/>
    <property type="match status" value="1"/>
</dbReference>
<gene>
    <name evidence="3" type="primary">LOC108563647</name>
</gene>
<keyword evidence="2" id="KW-1185">Reference proteome</keyword>
<feature type="chain" id="PRO_5046059099" evidence="1">
    <location>
        <begin position="20"/>
        <end position="176"/>
    </location>
</feature>
<keyword evidence="1" id="KW-0732">Signal</keyword>
<dbReference type="Proteomes" id="UP000695000">
    <property type="component" value="Unplaced"/>
</dbReference>
<name>A0ABM1MTH6_NICVS</name>